<proteinExistence type="predicted"/>
<dbReference type="GO" id="GO:0008745">
    <property type="term" value="F:N-acetylmuramoyl-L-alanine amidase activity"/>
    <property type="evidence" value="ECO:0007669"/>
    <property type="project" value="UniProtKB-EC"/>
</dbReference>
<feature type="domain" description="N-acetylmuramoyl-L-alanine amidase" evidence="5">
    <location>
        <begin position="97"/>
        <end position="228"/>
    </location>
</feature>
<dbReference type="PROSITE" id="PS51257">
    <property type="entry name" value="PROKAR_LIPOPROTEIN"/>
    <property type="match status" value="1"/>
</dbReference>
<dbReference type="InterPro" id="IPR051206">
    <property type="entry name" value="NAMLAA_amidase_2"/>
</dbReference>
<dbReference type="SUPFAM" id="SSF55846">
    <property type="entry name" value="N-acetylmuramoyl-L-alanine amidase-like"/>
    <property type="match status" value="1"/>
</dbReference>
<dbReference type="Pfam" id="PF01510">
    <property type="entry name" value="Amidase_2"/>
    <property type="match status" value="1"/>
</dbReference>
<gene>
    <name evidence="6" type="ORF">FAZ15_06235</name>
</gene>
<evidence type="ECO:0000256" key="4">
    <source>
        <dbReference type="ARBA" id="ARBA00023316"/>
    </source>
</evidence>
<sequence>MKLNLLCVLVFVLSLVGCGTKKQILQSASIIKPVDILGRLDTFVPAVNLTLDSPIVILKPSVDTLPLDQRFSERILTPEEKVQEQKRTGIHKGADWTSAIHYDLRKPNFVIIHHTSQNSITQTIRTFQVEHSKVSAHYVIGRDGRVVQMLNDYERAWHAGRSKWGQITDMNSMSIGIELDNNGREPFPDPQINSLLLLLDTLKTKYTIPHTNFIGHADIAPTRKDDPNVFFPWKLLAERGFGVWYDESFLIQPPFNFNPVDALKIIGYDVSNEEAAIRAFKRKFIIKEVNGILTAYDRTVLYNIYKRYY</sequence>
<protein>
    <recommendedName>
        <fullName evidence="2">N-acetylmuramoyl-L-alanine amidase</fullName>
        <ecNumber evidence="2">3.5.1.28</ecNumber>
    </recommendedName>
</protein>
<evidence type="ECO:0000256" key="2">
    <source>
        <dbReference type="ARBA" id="ARBA00011901"/>
    </source>
</evidence>
<keyword evidence="4" id="KW-0961">Cell wall biogenesis/degradation</keyword>
<dbReference type="AlphaFoldDB" id="A0A4U0P454"/>
<dbReference type="EC" id="3.5.1.28" evidence="2"/>
<dbReference type="PANTHER" id="PTHR30417">
    <property type="entry name" value="N-ACETYLMURAMOYL-L-ALANINE AMIDASE AMID"/>
    <property type="match status" value="1"/>
</dbReference>
<dbReference type="GO" id="GO:0071555">
    <property type="term" value="P:cell wall organization"/>
    <property type="evidence" value="ECO:0007669"/>
    <property type="project" value="UniProtKB-KW"/>
</dbReference>
<comment type="caution">
    <text evidence="6">The sequence shown here is derived from an EMBL/GenBank/DDBJ whole genome shotgun (WGS) entry which is preliminary data.</text>
</comment>
<dbReference type="RefSeq" id="WP_136900450.1">
    <property type="nucleotide sequence ID" value="NZ_SUME01000002.1"/>
</dbReference>
<evidence type="ECO:0000256" key="1">
    <source>
        <dbReference type="ARBA" id="ARBA00001561"/>
    </source>
</evidence>
<dbReference type="GO" id="GO:0009254">
    <property type="term" value="P:peptidoglycan turnover"/>
    <property type="evidence" value="ECO:0007669"/>
    <property type="project" value="TreeGrafter"/>
</dbReference>
<evidence type="ECO:0000313" key="7">
    <source>
        <dbReference type="Proteomes" id="UP000306808"/>
    </source>
</evidence>
<reference evidence="6 7" key="1">
    <citation type="submission" date="2019-04" db="EMBL/GenBank/DDBJ databases">
        <title>Sphingobacterium olei sp. nov., isolated from oil-contaminated soil.</title>
        <authorList>
            <person name="Liu B."/>
        </authorList>
    </citation>
    <scope>NUCLEOTIDE SEQUENCE [LARGE SCALE GENOMIC DNA]</scope>
    <source>
        <strain evidence="6 7">HAL-9</strain>
    </source>
</reference>
<keyword evidence="3" id="KW-0378">Hydrolase</keyword>
<dbReference type="GO" id="GO:0019867">
    <property type="term" value="C:outer membrane"/>
    <property type="evidence" value="ECO:0007669"/>
    <property type="project" value="TreeGrafter"/>
</dbReference>
<evidence type="ECO:0000313" key="6">
    <source>
        <dbReference type="EMBL" id="TJZ62105.1"/>
    </source>
</evidence>
<dbReference type="EMBL" id="SUME01000002">
    <property type="protein sequence ID" value="TJZ62105.1"/>
    <property type="molecule type" value="Genomic_DNA"/>
</dbReference>
<dbReference type="CDD" id="cd06583">
    <property type="entry name" value="PGRP"/>
    <property type="match status" value="1"/>
</dbReference>
<dbReference type="InterPro" id="IPR036505">
    <property type="entry name" value="Amidase/PGRP_sf"/>
</dbReference>
<accession>A0A4U0P454</accession>
<evidence type="ECO:0000259" key="5">
    <source>
        <dbReference type="SMART" id="SM00644"/>
    </source>
</evidence>
<dbReference type="Gene3D" id="3.40.80.10">
    <property type="entry name" value="Peptidoglycan recognition protein-like"/>
    <property type="match status" value="1"/>
</dbReference>
<dbReference type="Proteomes" id="UP000306808">
    <property type="component" value="Unassembled WGS sequence"/>
</dbReference>
<name>A0A4U0P454_9SPHI</name>
<dbReference type="GO" id="GO:0009253">
    <property type="term" value="P:peptidoglycan catabolic process"/>
    <property type="evidence" value="ECO:0007669"/>
    <property type="project" value="InterPro"/>
</dbReference>
<comment type="catalytic activity">
    <reaction evidence="1">
        <text>Hydrolyzes the link between N-acetylmuramoyl residues and L-amino acid residues in certain cell-wall glycopeptides.</text>
        <dbReference type="EC" id="3.5.1.28"/>
    </reaction>
</comment>
<dbReference type="InterPro" id="IPR002502">
    <property type="entry name" value="Amidase_domain"/>
</dbReference>
<dbReference type="PANTHER" id="PTHR30417:SF1">
    <property type="entry name" value="N-ACETYLMURAMOYL-L-ALANINE AMIDASE AMID"/>
    <property type="match status" value="1"/>
</dbReference>
<dbReference type="OrthoDB" id="9794842at2"/>
<organism evidence="6 7">
    <name type="scientific">Sphingobacterium olei</name>
    <dbReference type="NCBI Taxonomy" id="2571155"/>
    <lineage>
        <taxon>Bacteria</taxon>
        <taxon>Pseudomonadati</taxon>
        <taxon>Bacteroidota</taxon>
        <taxon>Sphingobacteriia</taxon>
        <taxon>Sphingobacteriales</taxon>
        <taxon>Sphingobacteriaceae</taxon>
        <taxon>Sphingobacterium</taxon>
    </lineage>
</organism>
<keyword evidence="7" id="KW-1185">Reference proteome</keyword>
<evidence type="ECO:0000256" key="3">
    <source>
        <dbReference type="ARBA" id="ARBA00022801"/>
    </source>
</evidence>
<dbReference type="SMART" id="SM00644">
    <property type="entry name" value="Ami_2"/>
    <property type="match status" value="1"/>
</dbReference>